<feature type="signal peptide" evidence="1">
    <location>
        <begin position="1"/>
        <end position="22"/>
    </location>
</feature>
<organism evidence="3 4">
    <name type="scientific">Rufibacter immobilis</name>
    <dbReference type="NCBI Taxonomy" id="1348778"/>
    <lineage>
        <taxon>Bacteria</taxon>
        <taxon>Pseudomonadati</taxon>
        <taxon>Bacteroidota</taxon>
        <taxon>Cytophagia</taxon>
        <taxon>Cytophagales</taxon>
        <taxon>Hymenobacteraceae</taxon>
        <taxon>Rufibacter</taxon>
    </lineage>
</organism>
<evidence type="ECO:0000313" key="4">
    <source>
        <dbReference type="Proteomes" id="UP000271010"/>
    </source>
</evidence>
<dbReference type="PROSITE" id="PS50846">
    <property type="entry name" value="HMA_2"/>
    <property type="match status" value="1"/>
</dbReference>
<dbReference type="OrthoDB" id="5513217at2"/>
<accession>A0A3M9MPI2</accession>
<sequence>MKNLRILTLSLLLTALATLVYAQGGKKSEEVKFKTSAVCGMCKATLEKGLAYEKGVEKATLDEDSKILTVQYNNQKTSVEKLKKAVNDLGYDADDSKATPRAYDRLDACCKKDAGIH</sequence>
<comment type="caution">
    <text evidence="3">The sequence shown here is derived from an EMBL/GenBank/DDBJ whole genome shotgun (WGS) entry which is preliminary data.</text>
</comment>
<keyword evidence="4" id="KW-1185">Reference proteome</keyword>
<dbReference type="AlphaFoldDB" id="A0A3M9MPI2"/>
<dbReference type="SUPFAM" id="SSF55008">
    <property type="entry name" value="HMA, heavy metal-associated domain"/>
    <property type="match status" value="1"/>
</dbReference>
<dbReference type="Proteomes" id="UP000271010">
    <property type="component" value="Unassembled WGS sequence"/>
</dbReference>
<protein>
    <submittedName>
        <fullName evidence="3">MerP protein</fullName>
    </submittedName>
</protein>
<dbReference type="InterPro" id="IPR006121">
    <property type="entry name" value="HMA_dom"/>
</dbReference>
<feature type="domain" description="HMA" evidence="2">
    <location>
        <begin position="26"/>
        <end position="94"/>
    </location>
</feature>
<reference evidence="3 4" key="1">
    <citation type="submission" date="2018-11" db="EMBL/GenBank/DDBJ databases">
        <title>Rufibacter latericius sp. nov., isolated from water in Baiyang Lake.</title>
        <authorList>
            <person name="Yang Y."/>
        </authorList>
    </citation>
    <scope>NUCLEOTIDE SEQUENCE [LARGE SCALE GENOMIC DNA]</scope>
    <source>
        <strain evidence="3 4">MCC P1</strain>
    </source>
</reference>
<dbReference type="GO" id="GO:0046872">
    <property type="term" value="F:metal ion binding"/>
    <property type="evidence" value="ECO:0007669"/>
    <property type="project" value="InterPro"/>
</dbReference>
<dbReference type="Pfam" id="PF00403">
    <property type="entry name" value="HMA"/>
    <property type="match status" value="1"/>
</dbReference>
<feature type="chain" id="PRO_5018050168" evidence="1">
    <location>
        <begin position="23"/>
        <end position="117"/>
    </location>
</feature>
<evidence type="ECO:0000313" key="3">
    <source>
        <dbReference type="EMBL" id="RNI27105.1"/>
    </source>
</evidence>
<dbReference type="Gene3D" id="3.30.70.100">
    <property type="match status" value="1"/>
</dbReference>
<evidence type="ECO:0000259" key="2">
    <source>
        <dbReference type="PROSITE" id="PS50846"/>
    </source>
</evidence>
<dbReference type="CDD" id="cd00371">
    <property type="entry name" value="HMA"/>
    <property type="match status" value="1"/>
</dbReference>
<keyword evidence="1" id="KW-0732">Signal</keyword>
<evidence type="ECO:0000256" key="1">
    <source>
        <dbReference type="SAM" id="SignalP"/>
    </source>
</evidence>
<name>A0A3M9MPI2_9BACT</name>
<dbReference type="InterPro" id="IPR036163">
    <property type="entry name" value="HMA_dom_sf"/>
</dbReference>
<dbReference type="EMBL" id="RJJE01000017">
    <property type="protein sequence ID" value="RNI27105.1"/>
    <property type="molecule type" value="Genomic_DNA"/>
</dbReference>
<proteinExistence type="predicted"/>
<dbReference type="RefSeq" id="WP_123133574.1">
    <property type="nucleotide sequence ID" value="NZ_JBHMAD010000003.1"/>
</dbReference>
<gene>
    <name evidence="3" type="ORF">EFA69_13090</name>
</gene>